<feature type="region of interest" description="Disordered" evidence="2">
    <location>
        <begin position="122"/>
        <end position="170"/>
    </location>
</feature>
<organism evidence="4 5">
    <name type="scientific">Mesocestoides corti</name>
    <name type="common">Flatworm</name>
    <dbReference type="NCBI Taxonomy" id="53468"/>
    <lineage>
        <taxon>Eukaryota</taxon>
        <taxon>Metazoa</taxon>
        <taxon>Spiralia</taxon>
        <taxon>Lophotrochozoa</taxon>
        <taxon>Platyhelminthes</taxon>
        <taxon>Cestoda</taxon>
        <taxon>Eucestoda</taxon>
        <taxon>Cyclophyllidea</taxon>
        <taxon>Mesocestoididae</taxon>
        <taxon>Mesocestoides</taxon>
    </lineage>
</organism>
<feature type="compositionally biased region" description="Low complexity" evidence="2">
    <location>
        <begin position="194"/>
        <end position="206"/>
    </location>
</feature>
<dbReference type="InterPro" id="IPR003101">
    <property type="entry name" value="KIX_dom"/>
</dbReference>
<evidence type="ECO:0000313" key="4">
    <source>
        <dbReference type="EMBL" id="VDD79048.1"/>
    </source>
</evidence>
<evidence type="ECO:0000313" key="5">
    <source>
        <dbReference type="Proteomes" id="UP000267029"/>
    </source>
</evidence>
<feature type="region of interest" description="Disordered" evidence="2">
    <location>
        <begin position="304"/>
        <end position="335"/>
    </location>
</feature>
<dbReference type="InterPro" id="IPR036529">
    <property type="entry name" value="KIX_dom_sf"/>
</dbReference>
<dbReference type="Pfam" id="PF02172">
    <property type="entry name" value="KIX"/>
    <property type="match status" value="1"/>
</dbReference>
<feature type="compositionally biased region" description="Polar residues" evidence="2">
    <location>
        <begin position="207"/>
        <end position="216"/>
    </location>
</feature>
<feature type="compositionally biased region" description="Low complexity" evidence="2">
    <location>
        <begin position="41"/>
        <end position="61"/>
    </location>
</feature>
<dbReference type="SUPFAM" id="SSF47040">
    <property type="entry name" value="Kix domain of CBP (creb binding protein)"/>
    <property type="match status" value="1"/>
</dbReference>
<dbReference type="EMBL" id="UXSR01003224">
    <property type="protein sequence ID" value="VDD79048.1"/>
    <property type="molecule type" value="Genomic_DNA"/>
</dbReference>
<evidence type="ECO:0000256" key="2">
    <source>
        <dbReference type="SAM" id="MobiDB-lite"/>
    </source>
</evidence>
<sequence>MSLVDQDGFMDLSKKTDTTDTNTETEPSGICSDSDEHSHLQQQSSGNPPQPSQQSSTNQSQDAALGISEICDPVTVAKCSPRSSQPTECKSSPRATPAEGCGDITGQSYQSLDAYSEVNKAPAQPFNTVNPPSAPSGQGSMPPSYVQLPHSQAAPKAPLQRQSGSSKGNKANKVAITLSAALRSSPTCRDVGHSAPLSTPTTTASSMSQGSGSTDQTDWRASFDQEHRDHVVRRILRYIFGLQVNPAADSDPRMASVIEYARKLENAIYNTAKDMTQYFELLSERCFVLYAALEESRRRREIVMSVSSHNTTPASRLPNDSGTSSDEVVDPKVSS</sequence>
<feature type="region of interest" description="Disordered" evidence="2">
    <location>
        <begin position="1"/>
        <end position="106"/>
    </location>
</feature>
<dbReference type="Gene3D" id="1.10.246.20">
    <property type="entry name" value="Coactivator CBP, KIX domain"/>
    <property type="match status" value="1"/>
</dbReference>
<dbReference type="Proteomes" id="UP000267029">
    <property type="component" value="Unassembled WGS sequence"/>
</dbReference>
<name>A0A0R3UDQ2_MESCO</name>
<reference evidence="4 5" key="1">
    <citation type="submission" date="2018-10" db="EMBL/GenBank/DDBJ databases">
        <authorList>
            <consortium name="Pathogen Informatics"/>
        </authorList>
    </citation>
    <scope>NUCLEOTIDE SEQUENCE [LARGE SCALE GENOMIC DNA]</scope>
</reference>
<feature type="compositionally biased region" description="Polar residues" evidence="2">
    <location>
        <begin position="81"/>
        <end position="94"/>
    </location>
</feature>
<dbReference type="STRING" id="53468.A0A0R3UDQ2"/>
<evidence type="ECO:0000259" key="3">
    <source>
        <dbReference type="PROSITE" id="PS50952"/>
    </source>
</evidence>
<feature type="compositionally biased region" description="Polar residues" evidence="2">
    <location>
        <begin position="125"/>
        <end position="141"/>
    </location>
</feature>
<evidence type="ECO:0000256" key="1">
    <source>
        <dbReference type="ARBA" id="ARBA00023242"/>
    </source>
</evidence>
<feature type="compositionally biased region" description="Polar residues" evidence="2">
    <location>
        <begin position="160"/>
        <end position="169"/>
    </location>
</feature>
<protein>
    <recommendedName>
        <fullName evidence="3">KIX domain-containing protein</fullName>
    </recommendedName>
</protein>
<feature type="region of interest" description="Disordered" evidence="2">
    <location>
        <begin position="185"/>
        <end position="219"/>
    </location>
</feature>
<proteinExistence type="predicted"/>
<dbReference type="GO" id="GO:0003712">
    <property type="term" value="F:transcription coregulator activity"/>
    <property type="evidence" value="ECO:0007669"/>
    <property type="project" value="InterPro"/>
</dbReference>
<dbReference type="PROSITE" id="PS50952">
    <property type="entry name" value="KIX"/>
    <property type="match status" value="1"/>
</dbReference>
<dbReference type="AlphaFoldDB" id="A0A0R3UDQ2"/>
<feature type="domain" description="KIX" evidence="3">
    <location>
        <begin position="214"/>
        <end position="294"/>
    </location>
</feature>
<keyword evidence="1" id="KW-0539">Nucleus</keyword>
<dbReference type="OrthoDB" id="899at2759"/>
<feature type="compositionally biased region" description="Polar residues" evidence="2">
    <location>
        <begin position="305"/>
        <end position="326"/>
    </location>
</feature>
<accession>A0A0R3UDQ2</accession>
<dbReference type="GO" id="GO:0006355">
    <property type="term" value="P:regulation of DNA-templated transcription"/>
    <property type="evidence" value="ECO:0007669"/>
    <property type="project" value="InterPro"/>
</dbReference>
<keyword evidence="5" id="KW-1185">Reference proteome</keyword>
<gene>
    <name evidence="4" type="ORF">MCOS_LOCUS5051</name>
</gene>